<organism evidence="1 2">
    <name type="scientific">Heterobasidion irregulare (strain TC 32-1)</name>
    <dbReference type="NCBI Taxonomy" id="747525"/>
    <lineage>
        <taxon>Eukaryota</taxon>
        <taxon>Fungi</taxon>
        <taxon>Dikarya</taxon>
        <taxon>Basidiomycota</taxon>
        <taxon>Agaricomycotina</taxon>
        <taxon>Agaricomycetes</taxon>
        <taxon>Russulales</taxon>
        <taxon>Bondarzewiaceae</taxon>
        <taxon>Heterobasidion</taxon>
        <taxon>Heterobasidion annosum species complex</taxon>
    </lineage>
</organism>
<dbReference type="OrthoDB" id="5230947at2759"/>
<name>W4JT65_HETIT</name>
<sequence>IVSCIEGISACIGDAVMAVISSVSGCLECIVGGMTVFVGLPSRLLTNYFEPSPVRLRVSRTA</sequence>
<proteinExistence type="predicted"/>
<dbReference type="AlphaFoldDB" id="W4JT65"/>
<dbReference type="Proteomes" id="UP000030671">
    <property type="component" value="Unassembled WGS sequence"/>
</dbReference>
<accession>W4JT65</accession>
<reference evidence="1 2" key="1">
    <citation type="journal article" date="2012" name="New Phytol.">
        <title>Insight into trade-off between wood decay and parasitism from the genome of a fungal forest pathogen.</title>
        <authorList>
            <person name="Olson A."/>
            <person name="Aerts A."/>
            <person name="Asiegbu F."/>
            <person name="Belbahri L."/>
            <person name="Bouzid O."/>
            <person name="Broberg A."/>
            <person name="Canback B."/>
            <person name="Coutinho P.M."/>
            <person name="Cullen D."/>
            <person name="Dalman K."/>
            <person name="Deflorio G."/>
            <person name="van Diepen L.T."/>
            <person name="Dunand C."/>
            <person name="Duplessis S."/>
            <person name="Durling M."/>
            <person name="Gonthier P."/>
            <person name="Grimwood J."/>
            <person name="Fossdal C.G."/>
            <person name="Hansson D."/>
            <person name="Henrissat B."/>
            <person name="Hietala A."/>
            <person name="Himmelstrand K."/>
            <person name="Hoffmeister D."/>
            <person name="Hogberg N."/>
            <person name="James T.Y."/>
            <person name="Karlsson M."/>
            <person name="Kohler A."/>
            <person name="Kues U."/>
            <person name="Lee Y.H."/>
            <person name="Lin Y.C."/>
            <person name="Lind M."/>
            <person name="Lindquist E."/>
            <person name="Lombard V."/>
            <person name="Lucas S."/>
            <person name="Lunden K."/>
            <person name="Morin E."/>
            <person name="Murat C."/>
            <person name="Park J."/>
            <person name="Raffaello T."/>
            <person name="Rouze P."/>
            <person name="Salamov A."/>
            <person name="Schmutz J."/>
            <person name="Solheim H."/>
            <person name="Stahlberg J."/>
            <person name="Velez H."/>
            <person name="de Vries R.P."/>
            <person name="Wiebenga A."/>
            <person name="Woodward S."/>
            <person name="Yakovlev I."/>
            <person name="Garbelotto M."/>
            <person name="Martin F."/>
            <person name="Grigoriev I.V."/>
            <person name="Stenlid J."/>
        </authorList>
    </citation>
    <scope>NUCLEOTIDE SEQUENCE [LARGE SCALE GENOMIC DNA]</scope>
    <source>
        <strain evidence="1 2">TC 32-1</strain>
    </source>
</reference>
<protein>
    <submittedName>
        <fullName evidence="1">Uncharacterized protein</fullName>
    </submittedName>
</protein>
<dbReference type="EMBL" id="KI925464">
    <property type="protein sequence ID" value="ETW76654.1"/>
    <property type="molecule type" value="Genomic_DNA"/>
</dbReference>
<evidence type="ECO:0000313" key="2">
    <source>
        <dbReference type="Proteomes" id="UP000030671"/>
    </source>
</evidence>
<dbReference type="InParanoid" id="W4JT65"/>
<keyword evidence="2" id="KW-1185">Reference proteome</keyword>
<dbReference type="HOGENOM" id="CLU_2910296_0_0_1"/>
<dbReference type="RefSeq" id="XP_009551537.1">
    <property type="nucleotide sequence ID" value="XM_009553242.1"/>
</dbReference>
<gene>
    <name evidence="1" type="ORF">HETIRDRAFT_328204</name>
</gene>
<dbReference type="GeneID" id="20671400"/>
<evidence type="ECO:0000313" key="1">
    <source>
        <dbReference type="EMBL" id="ETW76654.1"/>
    </source>
</evidence>
<feature type="non-terminal residue" evidence="1">
    <location>
        <position position="1"/>
    </location>
</feature>
<dbReference type="KEGG" id="hir:HETIRDRAFT_328204"/>